<dbReference type="RefSeq" id="XP_044545397.1">
    <property type="nucleotide sequence ID" value="XM_044698868.1"/>
</dbReference>
<dbReference type="AlphaFoldDB" id="A0AA88GJC4"/>
<feature type="compositionally biased region" description="Polar residues" evidence="1">
    <location>
        <begin position="74"/>
        <end position="92"/>
    </location>
</feature>
<dbReference type="GeneID" id="68101211"/>
<protein>
    <submittedName>
        <fullName evidence="2">Uncharacterized protein</fullName>
    </submittedName>
</protein>
<organism evidence="2 3">
    <name type="scientific">Naegleria lovaniensis</name>
    <name type="common">Amoeba</name>
    <dbReference type="NCBI Taxonomy" id="51637"/>
    <lineage>
        <taxon>Eukaryota</taxon>
        <taxon>Discoba</taxon>
        <taxon>Heterolobosea</taxon>
        <taxon>Tetramitia</taxon>
        <taxon>Eutetramitia</taxon>
        <taxon>Vahlkampfiidae</taxon>
        <taxon>Naegleria</taxon>
    </lineage>
</organism>
<feature type="region of interest" description="Disordered" evidence="1">
    <location>
        <begin position="74"/>
        <end position="93"/>
    </location>
</feature>
<proteinExistence type="predicted"/>
<sequence>MLQQIKKLINPTTIGHSLNSISESSEELMSPAAFKLKKKQLSLDKSSQHQNHGVPCSPGTPCTPCGLPNSPLISTQQHHSSLPSPISTNNMHPSGVLVEKQKTPRMRMQSIGQPNVVVSADQEKSSTCPLDSIEGVLEHFKAQAEHQHNTQLDLTKDSIDSIEFEHKVYNDYGLLRPVRHREELHFVLNLPHLHRKRMN</sequence>
<dbReference type="EMBL" id="PYSW02000035">
    <property type="protein sequence ID" value="KAG2378135.1"/>
    <property type="molecule type" value="Genomic_DNA"/>
</dbReference>
<evidence type="ECO:0000313" key="2">
    <source>
        <dbReference type="EMBL" id="KAG2378135.1"/>
    </source>
</evidence>
<name>A0AA88GJC4_NAELO</name>
<dbReference type="Proteomes" id="UP000816034">
    <property type="component" value="Unassembled WGS sequence"/>
</dbReference>
<reference evidence="2 3" key="1">
    <citation type="journal article" date="2018" name="BMC Genomics">
        <title>The genome of Naegleria lovaniensis, the basis for a comparative approach to unravel pathogenicity factors of the human pathogenic amoeba N. fowleri.</title>
        <authorList>
            <person name="Liechti N."/>
            <person name="Schurch N."/>
            <person name="Bruggmann R."/>
            <person name="Wittwer M."/>
        </authorList>
    </citation>
    <scope>NUCLEOTIDE SEQUENCE [LARGE SCALE GENOMIC DNA]</scope>
    <source>
        <strain evidence="2 3">ATCC 30569</strain>
    </source>
</reference>
<evidence type="ECO:0000256" key="1">
    <source>
        <dbReference type="SAM" id="MobiDB-lite"/>
    </source>
</evidence>
<accession>A0AA88GJC4</accession>
<comment type="caution">
    <text evidence="2">The sequence shown here is derived from an EMBL/GenBank/DDBJ whole genome shotgun (WGS) entry which is preliminary data.</text>
</comment>
<gene>
    <name evidence="2" type="ORF">C9374_008757</name>
</gene>
<evidence type="ECO:0000313" key="3">
    <source>
        <dbReference type="Proteomes" id="UP000816034"/>
    </source>
</evidence>
<keyword evidence="3" id="KW-1185">Reference proteome</keyword>